<dbReference type="CDD" id="cd06222">
    <property type="entry name" value="RNase_H_like"/>
    <property type="match status" value="1"/>
</dbReference>
<proteinExistence type="predicted"/>
<feature type="region of interest" description="Disordered" evidence="1">
    <location>
        <begin position="1"/>
        <end position="23"/>
    </location>
</feature>
<name>A0A8S9FHF9_BRACR</name>
<accession>A0A8S9FHF9</accession>
<feature type="compositionally biased region" description="Gly residues" evidence="1">
    <location>
        <begin position="1"/>
        <end position="10"/>
    </location>
</feature>
<dbReference type="SUPFAM" id="SSF53098">
    <property type="entry name" value="Ribonuclease H-like"/>
    <property type="match status" value="1"/>
</dbReference>
<protein>
    <recommendedName>
        <fullName evidence="2">RNase H type-1 domain-containing protein</fullName>
    </recommendedName>
</protein>
<dbReference type="InterPro" id="IPR044730">
    <property type="entry name" value="RNase_H-like_dom_plant"/>
</dbReference>
<organism evidence="3">
    <name type="scientific">Brassica cretica</name>
    <name type="common">Mustard</name>
    <dbReference type="NCBI Taxonomy" id="69181"/>
    <lineage>
        <taxon>Eukaryota</taxon>
        <taxon>Viridiplantae</taxon>
        <taxon>Streptophyta</taxon>
        <taxon>Embryophyta</taxon>
        <taxon>Tracheophyta</taxon>
        <taxon>Spermatophyta</taxon>
        <taxon>Magnoliopsida</taxon>
        <taxon>eudicotyledons</taxon>
        <taxon>Gunneridae</taxon>
        <taxon>Pentapetalae</taxon>
        <taxon>rosids</taxon>
        <taxon>malvids</taxon>
        <taxon>Brassicales</taxon>
        <taxon>Brassicaceae</taxon>
        <taxon>Brassiceae</taxon>
        <taxon>Brassica</taxon>
    </lineage>
</organism>
<sequence>MRSGGSGELRGAGHHTEAGASVAPSSEVAQCSVAVRRFDGELRRLVLVAFPDVLFTSKEIIAKTITAIKEWEAAQQKKPPPSTSLCRPPLICDCPDSTVLFYTNDAWKSNTKNAGLAWIFTDLATQEINRNSATQDSVSSALMAEALAIRGALLHATSLHYTNIWIRSDSKCLSKQPTREDNR</sequence>
<dbReference type="EMBL" id="QGKY02002305">
    <property type="protein sequence ID" value="KAF2531816.1"/>
    <property type="molecule type" value="Genomic_DNA"/>
</dbReference>
<dbReference type="AlphaFoldDB" id="A0A8S9FHF9"/>
<dbReference type="Gene3D" id="3.30.420.10">
    <property type="entry name" value="Ribonuclease H-like superfamily/Ribonuclease H"/>
    <property type="match status" value="1"/>
</dbReference>
<feature type="domain" description="RNase H type-1" evidence="2">
    <location>
        <begin position="106"/>
        <end position="179"/>
    </location>
</feature>
<reference evidence="3" key="1">
    <citation type="submission" date="2019-12" db="EMBL/GenBank/DDBJ databases">
        <title>Genome sequencing and annotation of Brassica cretica.</title>
        <authorList>
            <person name="Studholme D.J."/>
            <person name="Sarris P.F."/>
        </authorList>
    </citation>
    <scope>NUCLEOTIDE SEQUENCE</scope>
    <source>
        <strain evidence="3">PFS-102/07</strain>
        <tissue evidence="3">Leaf</tissue>
    </source>
</reference>
<comment type="caution">
    <text evidence="3">The sequence shown here is derived from an EMBL/GenBank/DDBJ whole genome shotgun (WGS) entry which is preliminary data.</text>
</comment>
<dbReference type="InterPro" id="IPR002156">
    <property type="entry name" value="RNaseH_domain"/>
</dbReference>
<evidence type="ECO:0000313" key="3">
    <source>
        <dbReference type="EMBL" id="KAF2531816.1"/>
    </source>
</evidence>
<dbReference type="InterPro" id="IPR012337">
    <property type="entry name" value="RNaseH-like_sf"/>
</dbReference>
<evidence type="ECO:0000259" key="2">
    <source>
        <dbReference type="Pfam" id="PF13456"/>
    </source>
</evidence>
<evidence type="ECO:0000256" key="1">
    <source>
        <dbReference type="SAM" id="MobiDB-lite"/>
    </source>
</evidence>
<dbReference type="InterPro" id="IPR036397">
    <property type="entry name" value="RNaseH_sf"/>
</dbReference>
<dbReference type="GO" id="GO:0004523">
    <property type="term" value="F:RNA-DNA hybrid ribonuclease activity"/>
    <property type="evidence" value="ECO:0007669"/>
    <property type="project" value="InterPro"/>
</dbReference>
<dbReference type="GO" id="GO:0003676">
    <property type="term" value="F:nucleic acid binding"/>
    <property type="evidence" value="ECO:0007669"/>
    <property type="project" value="InterPro"/>
</dbReference>
<dbReference type="Pfam" id="PF13456">
    <property type="entry name" value="RVT_3"/>
    <property type="match status" value="1"/>
</dbReference>
<gene>
    <name evidence="3" type="ORF">F2Q70_00033056</name>
</gene>